<dbReference type="EMBL" id="JAVGJF010000006">
    <property type="protein sequence ID" value="MDQ7174750.1"/>
    <property type="molecule type" value="Genomic_DNA"/>
</dbReference>
<name>A0AAE5W8Q3_STACR</name>
<dbReference type="RefSeq" id="WP_037577441.1">
    <property type="nucleotide sequence ID" value="NZ_CP084719.1"/>
</dbReference>
<dbReference type="CDD" id="cd04301">
    <property type="entry name" value="NAT_SF"/>
    <property type="match status" value="1"/>
</dbReference>
<accession>A0AAE5W8Q3</accession>
<protein>
    <submittedName>
        <fullName evidence="3">N-acetyltransferase</fullName>
        <ecNumber evidence="2">2.3.1.-</ecNumber>
    </submittedName>
</protein>
<evidence type="ECO:0000313" key="9">
    <source>
        <dbReference type="Proteomes" id="UP001240157"/>
    </source>
</evidence>
<dbReference type="InterPro" id="IPR016181">
    <property type="entry name" value="Acyl_CoA_acyltransferase"/>
</dbReference>
<dbReference type="Pfam" id="PF00583">
    <property type="entry name" value="Acetyltransf_1"/>
    <property type="match status" value="1"/>
</dbReference>
<evidence type="ECO:0000313" key="4">
    <source>
        <dbReference type="EMBL" id="PTG26108.1"/>
    </source>
</evidence>
<keyword evidence="2" id="KW-0012">Acyltransferase</keyword>
<gene>
    <name evidence="4" type="ORF">BU638_09695</name>
    <name evidence="3" type="ORF">BU653_06700</name>
    <name evidence="5" type="ORF">BU676_00895</name>
    <name evidence="2" type="ORF">RCF65_01970</name>
</gene>
<dbReference type="GO" id="GO:0016747">
    <property type="term" value="F:acyltransferase activity, transferring groups other than amino-acyl groups"/>
    <property type="evidence" value="ECO:0007669"/>
    <property type="project" value="InterPro"/>
</dbReference>
<evidence type="ECO:0000259" key="1">
    <source>
        <dbReference type="PROSITE" id="PS51186"/>
    </source>
</evidence>
<dbReference type="SUPFAM" id="SSF55729">
    <property type="entry name" value="Acyl-CoA N-acyltransferases (Nat)"/>
    <property type="match status" value="1"/>
</dbReference>
<evidence type="ECO:0000313" key="6">
    <source>
        <dbReference type="Proteomes" id="UP000242008"/>
    </source>
</evidence>
<evidence type="ECO:0000313" key="7">
    <source>
        <dbReference type="Proteomes" id="UP000242144"/>
    </source>
</evidence>
<evidence type="ECO:0000313" key="2">
    <source>
        <dbReference type="EMBL" id="MDQ7174750.1"/>
    </source>
</evidence>
<comment type="caution">
    <text evidence="3">The sequence shown here is derived from an EMBL/GenBank/DDBJ whole genome shotgun (WGS) entry which is preliminary data.</text>
</comment>
<proteinExistence type="predicted"/>
<dbReference type="Gene3D" id="3.40.630.30">
    <property type="match status" value="1"/>
</dbReference>
<evidence type="ECO:0000313" key="8">
    <source>
        <dbReference type="Proteomes" id="UP000242704"/>
    </source>
</evidence>
<dbReference type="EMBL" id="PZCM01000014">
    <property type="protein sequence ID" value="PTG26108.1"/>
    <property type="molecule type" value="Genomic_DNA"/>
</dbReference>
<dbReference type="Proteomes" id="UP000242704">
    <property type="component" value="Unassembled WGS sequence"/>
</dbReference>
<keyword evidence="6" id="KW-1185">Reference proteome</keyword>
<reference evidence="3" key="2">
    <citation type="submission" date="2018-03" db="EMBL/GenBank/DDBJ databases">
        <authorList>
            <person name="Naushad S."/>
        </authorList>
    </citation>
    <scope>NUCLEOTIDE SEQUENCE</scope>
    <source>
        <strain evidence="4">SNUC 105</strain>
        <strain evidence="5">SNUC 1363</strain>
        <strain evidence="3">SNUC 505</strain>
    </source>
</reference>
<dbReference type="EMBL" id="PZBZ01000030">
    <property type="protein sequence ID" value="PTG13999.1"/>
    <property type="molecule type" value="Genomic_DNA"/>
</dbReference>
<dbReference type="AlphaFoldDB" id="A0AAE5W8Q3"/>
<organism evidence="3 8">
    <name type="scientific">Staphylococcus chromogenes</name>
    <name type="common">Staphylococcus hyicus subsp. chromogenes</name>
    <dbReference type="NCBI Taxonomy" id="46126"/>
    <lineage>
        <taxon>Bacteria</taxon>
        <taxon>Bacillati</taxon>
        <taxon>Bacillota</taxon>
        <taxon>Bacilli</taxon>
        <taxon>Bacillales</taxon>
        <taxon>Staphylococcaceae</taxon>
        <taxon>Staphylococcus</taxon>
    </lineage>
</organism>
<reference evidence="6 7" key="1">
    <citation type="journal article" date="2016" name="Front. Microbiol.">
        <title>Comprehensive Phylogenetic Analysis of Bovine Non-aureus Staphylococci Species Based on Whole-Genome Sequencing.</title>
        <authorList>
            <person name="Naushad S."/>
            <person name="Barkema H.W."/>
            <person name="Luby C."/>
            <person name="Condas L.A."/>
            <person name="Nobrega D.B."/>
            <person name="Carson D.A."/>
            <person name="De Buck J."/>
        </authorList>
    </citation>
    <scope>NUCLEOTIDE SEQUENCE [LARGE SCALE GENOMIC DNA]</scope>
    <source>
        <strain evidence="4 7">SNUC 105</strain>
        <strain evidence="5 6">SNUC 1363</strain>
        <strain evidence="3 8">SNUC 505</strain>
    </source>
</reference>
<dbReference type="EC" id="2.3.1.-" evidence="2"/>
<reference evidence="2 9" key="3">
    <citation type="submission" date="2023-08" db="EMBL/GenBank/DDBJ databases">
        <title>Whole genome sequencing of Staphylococcus chromogenes NNSch 2386.</title>
        <authorList>
            <person name="Kropotov V.S."/>
            <person name="Boriskina E.V."/>
            <person name="Gordinskaya N.A."/>
            <person name="Shkurkina I.S."/>
            <person name="Kryazhev D.V."/>
            <person name="Alekseeva A.E."/>
            <person name="Makhova M.A."/>
        </authorList>
    </citation>
    <scope>NUCLEOTIDE SEQUENCE [LARGE SCALE GENOMIC DNA]</scope>
    <source>
        <strain evidence="2 9">NNSch 2386</strain>
    </source>
</reference>
<feature type="domain" description="N-acetyltransferase" evidence="1">
    <location>
        <begin position="3"/>
        <end position="164"/>
    </location>
</feature>
<dbReference type="Proteomes" id="UP000242144">
    <property type="component" value="Unassembled WGS sequence"/>
</dbReference>
<evidence type="ECO:0000313" key="3">
    <source>
        <dbReference type="EMBL" id="PTG13999.1"/>
    </source>
</evidence>
<evidence type="ECO:0000313" key="5">
    <source>
        <dbReference type="EMBL" id="PTG71140.1"/>
    </source>
</evidence>
<dbReference type="EMBL" id="PZAO01000002">
    <property type="protein sequence ID" value="PTG71140.1"/>
    <property type="molecule type" value="Genomic_DNA"/>
</dbReference>
<dbReference type="InterPro" id="IPR000182">
    <property type="entry name" value="GNAT_dom"/>
</dbReference>
<dbReference type="Proteomes" id="UP001240157">
    <property type="component" value="Unassembled WGS sequence"/>
</dbReference>
<dbReference type="Proteomes" id="UP000242008">
    <property type="component" value="Unassembled WGS sequence"/>
</dbReference>
<sequence>MSIYISTLTENDYEPSLNMIREAFKEMPESDHQEQALVRKLRLEPGYHYELEVIAKDEAGEIIGHALCSPIQIKSHEETFDALALAPVAVKKPYRQKGIGKALIHALEERAQELEYTTIVVLGHPDYYKALGYELASEHGIKTSFEVPESYVRVKFLWDTLENPPHGEVIYSAPFFD</sequence>
<keyword evidence="2" id="KW-0808">Transferase</keyword>
<dbReference type="PROSITE" id="PS51186">
    <property type="entry name" value="GNAT"/>
    <property type="match status" value="1"/>
</dbReference>